<dbReference type="EMBL" id="GBXM01094492">
    <property type="protein sequence ID" value="JAH14085.1"/>
    <property type="molecule type" value="Transcribed_RNA"/>
</dbReference>
<dbReference type="AlphaFoldDB" id="A0A0E9QCN6"/>
<proteinExistence type="predicted"/>
<organism evidence="1">
    <name type="scientific">Anguilla anguilla</name>
    <name type="common">European freshwater eel</name>
    <name type="synonym">Muraena anguilla</name>
    <dbReference type="NCBI Taxonomy" id="7936"/>
    <lineage>
        <taxon>Eukaryota</taxon>
        <taxon>Metazoa</taxon>
        <taxon>Chordata</taxon>
        <taxon>Craniata</taxon>
        <taxon>Vertebrata</taxon>
        <taxon>Euteleostomi</taxon>
        <taxon>Actinopterygii</taxon>
        <taxon>Neopterygii</taxon>
        <taxon>Teleostei</taxon>
        <taxon>Anguilliformes</taxon>
        <taxon>Anguillidae</taxon>
        <taxon>Anguilla</taxon>
    </lineage>
</organism>
<protein>
    <submittedName>
        <fullName evidence="1">Uncharacterized protein</fullName>
    </submittedName>
</protein>
<reference evidence="1" key="1">
    <citation type="submission" date="2014-11" db="EMBL/GenBank/DDBJ databases">
        <authorList>
            <person name="Amaro Gonzalez C."/>
        </authorList>
    </citation>
    <scope>NUCLEOTIDE SEQUENCE</scope>
</reference>
<reference evidence="1" key="2">
    <citation type="journal article" date="2015" name="Fish Shellfish Immunol.">
        <title>Early steps in the European eel (Anguilla anguilla)-Vibrio vulnificus interaction in the gills: Role of the RtxA13 toxin.</title>
        <authorList>
            <person name="Callol A."/>
            <person name="Pajuelo D."/>
            <person name="Ebbesson L."/>
            <person name="Teles M."/>
            <person name="MacKenzie S."/>
            <person name="Amaro C."/>
        </authorList>
    </citation>
    <scope>NUCLEOTIDE SEQUENCE</scope>
</reference>
<accession>A0A0E9QCN6</accession>
<evidence type="ECO:0000313" key="1">
    <source>
        <dbReference type="EMBL" id="JAH14085.1"/>
    </source>
</evidence>
<name>A0A0E9QCN6_ANGAN</name>
<sequence length="53" mass="6277">MSIFPLTHFSQQNSSFPSWYPGYHLKTTVQSLVLKHRSFPITYQWFNDSSNQP</sequence>